<reference evidence="1 2" key="2">
    <citation type="journal article" date="2022" name="Mol. Ecol. Resour.">
        <title>The genomes of chicory, endive, great burdock and yacon provide insights into Asteraceae paleo-polyploidization history and plant inulin production.</title>
        <authorList>
            <person name="Fan W."/>
            <person name="Wang S."/>
            <person name="Wang H."/>
            <person name="Wang A."/>
            <person name="Jiang F."/>
            <person name="Liu H."/>
            <person name="Zhao H."/>
            <person name="Xu D."/>
            <person name="Zhang Y."/>
        </authorList>
    </citation>
    <scope>NUCLEOTIDE SEQUENCE [LARGE SCALE GENOMIC DNA]</scope>
    <source>
        <strain evidence="2">cv. Yunnan</strain>
        <tissue evidence="1">Leaves</tissue>
    </source>
</reference>
<name>A0ACB9D8D7_9ASTR</name>
<dbReference type="Proteomes" id="UP001056120">
    <property type="component" value="Linkage Group LG20"/>
</dbReference>
<accession>A0ACB9D8D7</accession>
<protein>
    <submittedName>
        <fullName evidence="1">Uncharacterized protein</fullName>
    </submittedName>
</protein>
<comment type="caution">
    <text evidence="1">The sequence shown here is derived from an EMBL/GenBank/DDBJ whole genome shotgun (WGS) entry which is preliminary data.</text>
</comment>
<sequence length="73" mass="8653">MVYRPVCYTRVTGELIVLNLEEPQSVPTSERKKTLLKDYERSDKSSVFVDKRIGEQNEDFEEFDKAILRSRRI</sequence>
<evidence type="ECO:0000313" key="1">
    <source>
        <dbReference type="EMBL" id="KAI3742780.1"/>
    </source>
</evidence>
<reference evidence="2" key="1">
    <citation type="journal article" date="2022" name="Mol. Ecol. Resour.">
        <title>The genomes of chicory, endive, great burdock and yacon provide insights into Asteraceae palaeo-polyploidization history and plant inulin production.</title>
        <authorList>
            <person name="Fan W."/>
            <person name="Wang S."/>
            <person name="Wang H."/>
            <person name="Wang A."/>
            <person name="Jiang F."/>
            <person name="Liu H."/>
            <person name="Zhao H."/>
            <person name="Xu D."/>
            <person name="Zhang Y."/>
        </authorList>
    </citation>
    <scope>NUCLEOTIDE SEQUENCE [LARGE SCALE GENOMIC DNA]</scope>
    <source>
        <strain evidence="2">cv. Yunnan</strain>
    </source>
</reference>
<gene>
    <name evidence="1" type="ORF">L1987_60476</name>
</gene>
<organism evidence="1 2">
    <name type="scientific">Smallanthus sonchifolius</name>
    <dbReference type="NCBI Taxonomy" id="185202"/>
    <lineage>
        <taxon>Eukaryota</taxon>
        <taxon>Viridiplantae</taxon>
        <taxon>Streptophyta</taxon>
        <taxon>Embryophyta</taxon>
        <taxon>Tracheophyta</taxon>
        <taxon>Spermatophyta</taxon>
        <taxon>Magnoliopsida</taxon>
        <taxon>eudicotyledons</taxon>
        <taxon>Gunneridae</taxon>
        <taxon>Pentapetalae</taxon>
        <taxon>asterids</taxon>
        <taxon>campanulids</taxon>
        <taxon>Asterales</taxon>
        <taxon>Asteraceae</taxon>
        <taxon>Asteroideae</taxon>
        <taxon>Heliantheae alliance</taxon>
        <taxon>Millerieae</taxon>
        <taxon>Smallanthus</taxon>
    </lineage>
</organism>
<keyword evidence="2" id="KW-1185">Reference proteome</keyword>
<dbReference type="EMBL" id="CM042037">
    <property type="protein sequence ID" value="KAI3742780.1"/>
    <property type="molecule type" value="Genomic_DNA"/>
</dbReference>
<evidence type="ECO:0000313" key="2">
    <source>
        <dbReference type="Proteomes" id="UP001056120"/>
    </source>
</evidence>
<proteinExistence type="predicted"/>